<feature type="compositionally biased region" description="Low complexity" evidence="1">
    <location>
        <begin position="136"/>
        <end position="150"/>
    </location>
</feature>
<feature type="compositionally biased region" description="Low complexity" evidence="1">
    <location>
        <begin position="241"/>
        <end position="254"/>
    </location>
</feature>
<protein>
    <submittedName>
        <fullName evidence="2">Uncharacterized protein</fullName>
    </submittedName>
</protein>
<dbReference type="RefSeq" id="XP_018273366.1">
    <property type="nucleotide sequence ID" value="XM_018415707.1"/>
</dbReference>
<feature type="compositionally biased region" description="Polar residues" evidence="1">
    <location>
        <begin position="56"/>
        <end position="75"/>
    </location>
</feature>
<evidence type="ECO:0000313" key="2">
    <source>
        <dbReference type="EMBL" id="KPV77317.1"/>
    </source>
</evidence>
<feature type="region of interest" description="Disordered" evidence="1">
    <location>
        <begin position="241"/>
        <end position="269"/>
    </location>
</feature>
<reference evidence="2 3" key="1">
    <citation type="journal article" date="2015" name="Front. Microbiol.">
        <title>Genome sequence of the plant growth promoting endophytic yeast Rhodotorula graminis WP1.</title>
        <authorList>
            <person name="Firrincieli A."/>
            <person name="Otillar R."/>
            <person name="Salamov A."/>
            <person name="Schmutz J."/>
            <person name="Khan Z."/>
            <person name="Redman R.S."/>
            <person name="Fleck N.D."/>
            <person name="Lindquist E."/>
            <person name="Grigoriev I.V."/>
            <person name="Doty S.L."/>
        </authorList>
    </citation>
    <scope>NUCLEOTIDE SEQUENCE [LARGE SCALE GENOMIC DNA]</scope>
    <source>
        <strain evidence="2 3">WP1</strain>
    </source>
</reference>
<evidence type="ECO:0000256" key="1">
    <source>
        <dbReference type="SAM" id="MobiDB-lite"/>
    </source>
</evidence>
<sequence length="622" mass="63333">MQRLRRLSTSSSSPAGGPPDSTSASPTPSSGALHRSSTAASLSQRSPFSPLDTLRRTPSSHLLSSAGARSQASTALCTAAPAEATVVRAPSFSTPHDAAGSRRLGGLASSSSSMSRGRSSSRTRVGPPSPAPEVVRSSPIPISPSSPSAHSRSRAASRHVLAQRRDSSTTTSALAAAIRSGDPTQLRAERRRTELVDSRFVRGVVGTVGPGDLSDGSASGESYEVEVVDTRAQAAARAAASGGLVRGASGRGRSTSTVGAGAPLVKPVPRYSSGRRLSCLATYEGLPIPTPMRGRPAGAAEPELEYSLHGLRGGSSASTGERPRVRRISSSAPGPQQQPSPVAHRPSSPAPEGFKSGGMSPLTRAIGGMSTAAAPRRPSSPGPGIGLGARRASSPVGPRPSGLVAAAGASPSSAGGAGSYRGSQGSGSVRRAPSPSPGARSSTLVGSSSAVTSPPRPRAPSPARTASGTKVVYGFDAPARPASPTPSRPSHMTTPHALARPPSPSLAARHAHSAPVVPTHDHLPGTPTPHSHATVTRPRSRMADQHADERLEVLASRDFAVLDEYYSSRRRGGGGGGRDGERGQRPKGERREGKREAEERLRRGYDRSLGGGIGAADSAAAR</sequence>
<accession>A0A194S9P2</accession>
<feature type="region of interest" description="Disordered" evidence="1">
    <location>
        <begin position="566"/>
        <end position="622"/>
    </location>
</feature>
<organism evidence="2 3">
    <name type="scientific">Rhodotorula graminis (strain WP1)</name>
    <dbReference type="NCBI Taxonomy" id="578459"/>
    <lineage>
        <taxon>Eukaryota</taxon>
        <taxon>Fungi</taxon>
        <taxon>Dikarya</taxon>
        <taxon>Basidiomycota</taxon>
        <taxon>Pucciniomycotina</taxon>
        <taxon>Microbotryomycetes</taxon>
        <taxon>Sporidiobolales</taxon>
        <taxon>Sporidiobolaceae</taxon>
        <taxon>Rhodotorula</taxon>
    </lineage>
</organism>
<feature type="compositionally biased region" description="Low complexity" evidence="1">
    <location>
        <begin position="495"/>
        <end position="508"/>
    </location>
</feature>
<dbReference type="AlphaFoldDB" id="A0A194S9P2"/>
<feature type="region of interest" description="Disordered" evidence="1">
    <location>
        <begin position="307"/>
        <end position="549"/>
    </location>
</feature>
<feature type="compositionally biased region" description="Low complexity" evidence="1">
    <location>
        <begin position="401"/>
        <end position="453"/>
    </location>
</feature>
<feature type="compositionally biased region" description="Low complexity" evidence="1">
    <location>
        <begin position="101"/>
        <end position="122"/>
    </location>
</feature>
<dbReference type="OrthoDB" id="10661470at2759"/>
<dbReference type="EMBL" id="KQ474074">
    <property type="protein sequence ID" value="KPV77317.1"/>
    <property type="molecule type" value="Genomic_DNA"/>
</dbReference>
<feature type="compositionally biased region" description="Low complexity" evidence="1">
    <location>
        <begin position="8"/>
        <end position="32"/>
    </location>
</feature>
<dbReference type="OMA" id="RRCKVTH"/>
<feature type="compositionally biased region" description="Basic and acidic residues" evidence="1">
    <location>
        <begin position="578"/>
        <end position="606"/>
    </location>
</feature>
<dbReference type="GeneID" id="28976155"/>
<feature type="region of interest" description="Disordered" evidence="1">
    <location>
        <begin position="87"/>
        <end position="187"/>
    </location>
</feature>
<gene>
    <name evidence="2" type="ORF">RHOBADRAFT_51195</name>
</gene>
<evidence type="ECO:0000313" key="3">
    <source>
        <dbReference type="Proteomes" id="UP000053890"/>
    </source>
</evidence>
<dbReference type="Proteomes" id="UP000053890">
    <property type="component" value="Unassembled WGS sequence"/>
</dbReference>
<feature type="region of interest" description="Disordered" evidence="1">
    <location>
        <begin position="1"/>
        <end position="75"/>
    </location>
</feature>
<proteinExistence type="predicted"/>
<feature type="compositionally biased region" description="Low complexity" evidence="1">
    <location>
        <begin position="329"/>
        <end position="341"/>
    </location>
</feature>
<keyword evidence="3" id="KW-1185">Reference proteome</keyword>
<feature type="compositionally biased region" description="Polar residues" evidence="1">
    <location>
        <begin position="35"/>
        <end position="47"/>
    </location>
</feature>
<name>A0A194S9P2_RHOGW</name>
<feature type="compositionally biased region" description="Low complexity" evidence="1">
    <location>
        <begin position="168"/>
        <end position="177"/>
    </location>
</feature>